<sequence>MITLHLNQLNNLDDVLSSYNSEEPIKIFLAEGIYHLKLTISRNNLHFIGIPNKTVITNSDYAFKLHQDGLLYNTFRTQTVLITGSNVVFENITIKNEAGRGDRIGQSIALSVFGNHNRFINCDLISNQDTLFIGPLPKELSVRYDHILSIDEQTTSVGQHYFQGCRISGDVDYVFGSGTALFDACTFISSESGYVFAPSTFEETPYGFISYQSTFKSTSDTYKVILGRPWRDFGKVHLIDNTFLSPVEPNRFDDWSKDAYFFFESPYVNSPYSIPVSDDLITKLLKFIEEIR</sequence>
<feature type="domain" description="Pectinesterase catalytic" evidence="6">
    <location>
        <begin position="20"/>
        <end position="132"/>
    </location>
</feature>
<feature type="domain" description="Pectinesterase catalytic" evidence="6">
    <location>
        <begin position="159"/>
        <end position="259"/>
    </location>
</feature>
<name>U4KNF0_9MOLU</name>
<dbReference type="AlphaFoldDB" id="U4KNF0"/>
<dbReference type="Proteomes" id="UP000032737">
    <property type="component" value="Chromosome"/>
</dbReference>
<dbReference type="STRING" id="61635.BN85308410"/>
<evidence type="ECO:0000313" key="7">
    <source>
        <dbReference type="EMBL" id="CCV65862.1"/>
    </source>
</evidence>
<dbReference type="EMBL" id="FO681348">
    <property type="protein sequence ID" value="CCV65862.1"/>
    <property type="molecule type" value="Genomic_DNA"/>
</dbReference>
<reference evidence="7 8" key="1">
    <citation type="journal article" date="2013" name="J. Mol. Microbiol. Biotechnol.">
        <title>Analysis of the Complete Genomes of Acholeplasma brassicae , A. palmae and A. laidlawii and Their Comparison to the Obligate Parasites from ' Candidatus Phytoplasma'.</title>
        <authorList>
            <person name="Kube M."/>
            <person name="Siewert C."/>
            <person name="Migdoll A.M."/>
            <person name="Duduk B."/>
            <person name="Holz S."/>
            <person name="Rabus R."/>
            <person name="Seemuller E."/>
            <person name="Mitrovic J."/>
            <person name="Muller I."/>
            <person name="Buttner C."/>
            <person name="Reinhardt R."/>
        </authorList>
    </citation>
    <scope>NUCLEOTIDE SEQUENCE [LARGE SCALE GENOMIC DNA]</scope>
    <source>
        <strain evidence="8">0502</strain>
    </source>
</reference>
<comment type="catalytic activity">
    <reaction evidence="5">
        <text>[(1-&gt;4)-alpha-D-galacturonosyl methyl ester](n) + n H2O = [(1-&gt;4)-alpha-D-galacturonosyl](n) + n methanol + n H(+)</text>
        <dbReference type="Rhea" id="RHEA:22380"/>
        <dbReference type="Rhea" id="RHEA-COMP:14570"/>
        <dbReference type="Rhea" id="RHEA-COMP:14573"/>
        <dbReference type="ChEBI" id="CHEBI:15377"/>
        <dbReference type="ChEBI" id="CHEBI:15378"/>
        <dbReference type="ChEBI" id="CHEBI:17790"/>
        <dbReference type="ChEBI" id="CHEBI:140522"/>
        <dbReference type="ChEBI" id="CHEBI:140523"/>
        <dbReference type="EC" id="3.1.1.11"/>
    </reaction>
</comment>
<dbReference type="PANTHER" id="PTHR31321">
    <property type="entry name" value="ACYL-COA THIOESTER HYDROLASE YBHC-RELATED"/>
    <property type="match status" value="1"/>
</dbReference>
<keyword evidence="8" id="KW-1185">Reference proteome</keyword>
<gene>
    <name evidence="7" type="ORF">BN85308410</name>
</gene>
<dbReference type="OrthoDB" id="9804686at2"/>
<keyword evidence="3 5" id="KW-0063">Aspartyl esterase</keyword>
<dbReference type="KEGG" id="abra:BN85308410"/>
<proteinExistence type="inferred from homology"/>
<dbReference type="GO" id="GO:0030599">
    <property type="term" value="F:pectinesterase activity"/>
    <property type="evidence" value="ECO:0007669"/>
    <property type="project" value="UniProtKB-UniRule"/>
</dbReference>
<feature type="active site" evidence="4">
    <location>
        <position position="172"/>
    </location>
</feature>
<dbReference type="SUPFAM" id="SSF51126">
    <property type="entry name" value="Pectin lyase-like"/>
    <property type="match status" value="1"/>
</dbReference>
<keyword evidence="2 5" id="KW-0378">Hydrolase</keyword>
<evidence type="ECO:0000259" key="6">
    <source>
        <dbReference type="Pfam" id="PF01095"/>
    </source>
</evidence>
<dbReference type="Pfam" id="PF01095">
    <property type="entry name" value="Pectinesterase"/>
    <property type="match status" value="2"/>
</dbReference>
<dbReference type="EC" id="3.1.1.11" evidence="5"/>
<comment type="pathway">
    <text evidence="5">Glycan metabolism; pectin degradation; 2-dehydro-3-deoxy-D-gluconate from pectin: step 1/5.</text>
</comment>
<dbReference type="PANTHER" id="PTHR31321:SF57">
    <property type="entry name" value="PECTINESTERASE 53-RELATED"/>
    <property type="match status" value="1"/>
</dbReference>
<dbReference type="InterPro" id="IPR000070">
    <property type="entry name" value="Pectinesterase_cat"/>
</dbReference>
<evidence type="ECO:0000256" key="4">
    <source>
        <dbReference type="PROSITE-ProRule" id="PRU10040"/>
    </source>
</evidence>
<organism evidence="7 8">
    <name type="scientific">Acholeplasma brassicae</name>
    <dbReference type="NCBI Taxonomy" id="61635"/>
    <lineage>
        <taxon>Bacteria</taxon>
        <taxon>Bacillati</taxon>
        <taxon>Mycoplasmatota</taxon>
        <taxon>Mollicutes</taxon>
        <taxon>Acholeplasmatales</taxon>
        <taxon>Acholeplasmataceae</taxon>
        <taxon>Acholeplasma</taxon>
    </lineage>
</organism>
<accession>U4KNF0</accession>
<dbReference type="RefSeq" id="WP_030004724.1">
    <property type="nucleotide sequence ID" value="NC_022549.1"/>
</dbReference>
<evidence type="ECO:0000313" key="8">
    <source>
        <dbReference type="Proteomes" id="UP000032737"/>
    </source>
</evidence>
<dbReference type="InterPro" id="IPR033131">
    <property type="entry name" value="Pectinesterase_Asp_AS"/>
</dbReference>
<evidence type="ECO:0000256" key="1">
    <source>
        <dbReference type="ARBA" id="ARBA00008891"/>
    </source>
</evidence>
<evidence type="ECO:0000256" key="2">
    <source>
        <dbReference type="ARBA" id="ARBA00022801"/>
    </source>
</evidence>
<evidence type="ECO:0000256" key="3">
    <source>
        <dbReference type="ARBA" id="ARBA00023085"/>
    </source>
</evidence>
<dbReference type="UniPathway" id="UPA00545">
    <property type="reaction ID" value="UER00823"/>
</dbReference>
<dbReference type="InterPro" id="IPR012334">
    <property type="entry name" value="Pectin_lyas_fold"/>
</dbReference>
<dbReference type="HOGENOM" id="CLU_012243_3_1_14"/>
<evidence type="ECO:0000256" key="5">
    <source>
        <dbReference type="RuleBase" id="RU000589"/>
    </source>
</evidence>
<dbReference type="InterPro" id="IPR011050">
    <property type="entry name" value="Pectin_lyase_fold/virulence"/>
</dbReference>
<dbReference type="GO" id="GO:0009279">
    <property type="term" value="C:cell outer membrane"/>
    <property type="evidence" value="ECO:0007669"/>
    <property type="project" value="TreeGrafter"/>
</dbReference>
<dbReference type="Gene3D" id="2.160.20.10">
    <property type="entry name" value="Single-stranded right-handed beta-helix, Pectin lyase-like"/>
    <property type="match status" value="1"/>
</dbReference>
<dbReference type="PROSITE" id="PS00503">
    <property type="entry name" value="PECTINESTERASE_2"/>
    <property type="match status" value="1"/>
</dbReference>
<dbReference type="GO" id="GO:0042545">
    <property type="term" value="P:cell wall modification"/>
    <property type="evidence" value="ECO:0007669"/>
    <property type="project" value="UniProtKB-UniRule"/>
</dbReference>
<comment type="similarity">
    <text evidence="1">Belongs to the pectinesterase family.</text>
</comment>
<protein>
    <recommendedName>
        <fullName evidence="5">Pectinesterase</fullName>
        <ecNumber evidence="5">3.1.1.11</ecNumber>
    </recommendedName>
</protein>
<dbReference type="GO" id="GO:0045490">
    <property type="term" value="P:pectin catabolic process"/>
    <property type="evidence" value="ECO:0007669"/>
    <property type="project" value="UniProtKB-UniRule"/>
</dbReference>